<proteinExistence type="predicted"/>
<sequence length="84" mass="8916">MGKRLISTAVAAAFAASPLVAPAAIAGDHLARTPALGTPMDWHAGDTFDSWADCVEEGNQNSDSYPTWDCWPAGGGTYTYEYFT</sequence>
<dbReference type="Proteomes" id="UP001165074">
    <property type="component" value="Unassembled WGS sequence"/>
</dbReference>
<keyword evidence="1" id="KW-0732">Signal</keyword>
<accession>A0A9W6VXX7</accession>
<dbReference type="AlphaFoldDB" id="A0A9W6VXX7"/>
<dbReference type="RefSeq" id="WP_285568303.1">
    <property type="nucleotide sequence ID" value="NZ_BSTK01000002.1"/>
</dbReference>
<protein>
    <recommendedName>
        <fullName evidence="4">Secreted protein</fullName>
    </recommendedName>
</protein>
<evidence type="ECO:0000313" key="2">
    <source>
        <dbReference type="EMBL" id="GLY83724.1"/>
    </source>
</evidence>
<name>A0A9W6VXX7_9ACTN</name>
<evidence type="ECO:0008006" key="4">
    <source>
        <dbReference type="Google" id="ProtNLM"/>
    </source>
</evidence>
<feature type="chain" id="PRO_5040784073" description="Secreted protein" evidence="1">
    <location>
        <begin position="24"/>
        <end position="84"/>
    </location>
</feature>
<evidence type="ECO:0000313" key="3">
    <source>
        <dbReference type="Proteomes" id="UP001165074"/>
    </source>
</evidence>
<keyword evidence="3" id="KW-1185">Reference proteome</keyword>
<feature type="signal peptide" evidence="1">
    <location>
        <begin position="1"/>
        <end position="23"/>
    </location>
</feature>
<organism evidence="2 3">
    <name type="scientific">Actinoallomurus iriomotensis</name>
    <dbReference type="NCBI Taxonomy" id="478107"/>
    <lineage>
        <taxon>Bacteria</taxon>
        <taxon>Bacillati</taxon>
        <taxon>Actinomycetota</taxon>
        <taxon>Actinomycetes</taxon>
        <taxon>Streptosporangiales</taxon>
        <taxon>Thermomonosporaceae</taxon>
        <taxon>Actinoallomurus</taxon>
    </lineage>
</organism>
<dbReference type="EMBL" id="BSTK01000002">
    <property type="protein sequence ID" value="GLY83724.1"/>
    <property type="molecule type" value="Genomic_DNA"/>
</dbReference>
<evidence type="ECO:0000256" key="1">
    <source>
        <dbReference type="SAM" id="SignalP"/>
    </source>
</evidence>
<reference evidence="2" key="1">
    <citation type="submission" date="2023-03" db="EMBL/GenBank/DDBJ databases">
        <title>Actinoallomurus iriomotensis NBRC 103684.</title>
        <authorList>
            <person name="Ichikawa N."/>
            <person name="Sato H."/>
            <person name="Tonouchi N."/>
        </authorList>
    </citation>
    <scope>NUCLEOTIDE SEQUENCE</scope>
    <source>
        <strain evidence="2">NBRC 103684</strain>
    </source>
</reference>
<comment type="caution">
    <text evidence="2">The sequence shown here is derived from an EMBL/GenBank/DDBJ whole genome shotgun (WGS) entry which is preliminary data.</text>
</comment>
<gene>
    <name evidence="2" type="ORF">Airi02_016530</name>
</gene>